<proteinExistence type="predicted"/>
<keyword evidence="2" id="KW-1185">Reference proteome</keyword>
<sequence>MLEQCRRDQWSVSDLDWSGSPRSMSREDEEQIVQLFTDMAGIERLASAMFREQERRVEDPRLKAIFATFIRDEIRHAQTAQMLADFYDVHHFRHYQESESLRAFSSVFVEAIHHLSDDVANAYIVTGELLLDIALLRSIDDHVGDAMSGAAMRLINRDESRHIAIDYYMSAYYASDEYEEKQKLKPKLGLKERAQAASTFSRMLYRAQPFIRDVFLRPMEKLDPRGKRLRAAFKRSQLLGMKEKSARRPFTRFTRSLQAGFENPVLRPVLGDVFVRLSGVGPDFLARLYTDEELTRARGMSYEALADEALEAKQEN</sequence>
<evidence type="ECO:0000313" key="1">
    <source>
        <dbReference type="EMBL" id="AKT36964.1"/>
    </source>
</evidence>
<dbReference type="CDD" id="cd00657">
    <property type="entry name" value="Ferritin_like"/>
    <property type="match status" value="1"/>
</dbReference>
<dbReference type="SUPFAM" id="SSF47240">
    <property type="entry name" value="Ferritin-like"/>
    <property type="match status" value="1"/>
</dbReference>
<evidence type="ECO:0008006" key="3">
    <source>
        <dbReference type="Google" id="ProtNLM"/>
    </source>
</evidence>
<evidence type="ECO:0000313" key="2">
    <source>
        <dbReference type="Proteomes" id="UP000067626"/>
    </source>
</evidence>
<name>A0A0K1E7X5_CHOCO</name>
<protein>
    <recommendedName>
        <fullName evidence="3">Ferritin-like domain-containing protein</fullName>
    </recommendedName>
</protein>
<dbReference type="EMBL" id="CP012159">
    <property type="protein sequence ID" value="AKT36964.1"/>
    <property type="molecule type" value="Genomic_DNA"/>
</dbReference>
<gene>
    <name evidence="1" type="ORF">CMC5_010850</name>
</gene>
<dbReference type="InterPro" id="IPR009078">
    <property type="entry name" value="Ferritin-like_SF"/>
</dbReference>
<dbReference type="Proteomes" id="UP000067626">
    <property type="component" value="Chromosome"/>
</dbReference>
<reference evidence="1 2" key="1">
    <citation type="submission" date="2015-07" db="EMBL/GenBank/DDBJ databases">
        <title>Genome analysis of myxobacterium Chondromyces crocatus Cm c5 reveals a high potential for natural compound synthesis and the genetic basis for the loss of fruiting body formation.</title>
        <authorList>
            <person name="Zaburannyi N."/>
            <person name="Bunk B."/>
            <person name="Maier J."/>
            <person name="Overmann J."/>
            <person name="Mueller R."/>
        </authorList>
    </citation>
    <scope>NUCLEOTIDE SEQUENCE [LARGE SCALE GENOMIC DNA]</scope>
    <source>
        <strain evidence="1 2">Cm c5</strain>
    </source>
</reference>
<organism evidence="1 2">
    <name type="scientific">Chondromyces crocatus</name>
    <dbReference type="NCBI Taxonomy" id="52"/>
    <lineage>
        <taxon>Bacteria</taxon>
        <taxon>Pseudomonadati</taxon>
        <taxon>Myxococcota</taxon>
        <taxon>Polyangia</taxon>
        <taxon>Polyangiales</taxon>
        <taxon>Polyangiaceae</taxon>
        <taxon>Chondromyces</taxon>
    </lineage>
</organism>
<accession>A0A0K1E7X5</accession>
<dbReference type="KEGG" id="ccro:CMC5_010850"/>
<dbReference type="AlphaFoldDB" id="A0A0K1E7X5"/>